<protein>
    <submittedName>
        <fullName evidence="1">Uncharacterized protein</fullName>
    </submittedName>
</protein>
<evidence type="ECO:0000313" key="1">
    <source>
        <dbReference type="EMBL" id="KAA9004874.1"/>
    </source>
</evidence>
<dbReference type="Proteomes" id="UP000367750">
    <property type="component" value="Unassembled WGS sequence"/>
</dbReference>
<organism evidence="1 2">
    <name type="scientific">Paenibacillus spiritus</name>
    <dbReference type="NCBI Taxonomy" id="2496557"/>
    <lineage>
        <taxon>Bacteria</taxon>
        <taxon>Bacillati</taxon>
        <taxon>Bacillota</taxon>
        <taxon>Bacilli</taxon>
        <taxon>Bacillales</taxon>
        <taxon>Paenibacillaceae</taxon>
        <taxon>Paenibacillus</taxon>
    </lineage>
</organism>
<name>A0A5J5GBK7_9BACL</name>
<gene>
    <name evidence="1" type="ORF">F4V43_09585</name>
</gene>
<comment type="caution">
    <text evidence="1">The sequence shown here is derived from an EMBL/GenBank/DDBJ whole genome shotgun (WGS) entry which is preliminary data.</text>
</comment>
<evidence type="ECO:0000313" key="2">
    <source>
        <dbReference type="Proteomes" id="UP000367750"/>
    </source>
</evidence>
<sequence length="171" mass="19725">MTSIFYMEKKKSIKNKIICEVKIVQYNLLVSDNATYDQDSQTYKLGKLLRSVSLPTVPFVIPLYVIGGASYLSLEESYDTQFIIYDSKERIVAVSERKVVRNQYRANRTPGFQLGYQLLIAFYAAETHHCCFFVNDKPVFWYPLAVELSADQVDHLPLVAEPLPSREENRL</sequence>
<dbReference type="EMBL" id="VYKK01000012">
    <property type="protein sequence ID" value="KAA9004874.1"/>
    <property type="molecule type" value="Genomic_DNA"/>
</dbReference>
<proteinExistence type="predicted"/>
<dbReference type="AlphaFoldDB" id="A0A5J5GBK7"/>
<keyword evidence="2" id="KW-1185">Reference proteome</keyword>
<reference evidence="1 2" key="1">
    <citation type="submission" date="2019-09" db="EMBL/GenBank/DDBJ databases">
        <title>Bacillus ochoae sp. nov., Paenibacillus whitsoniae sp. nov., Paenibacillus spiritus sp. nov. Isolated from the Mars Exploration Rover during spacecraft assembly.</title>
        <authorList>
            <person name="Seuylemezian A."/>
            <person name="Vaishampayan P."/>
        </authorList>
    </citation>
    <scope>NUCLEOTIDE SEQUENCE [LARGE SCALE GENOMIC DNA]</scope>
    <source>
        <strain evidence="1 2">MER_111</strain>
    </source>
</reference>
<accession>A0A5J5GBK7</accession>